<evidence type="ECO:0000256" key="1">
    <source>
        <dbReference type="ARBA" id="ARBA00001946"/>
    </source>
</evidence>
<dbReference type="Gene3D" id="2.170.190.11">
    <property type="entry name" value="Molybdopterin biosynthesis moea protein, domain 3"/>
    <property type="match status" value="1"/>
</dbReference>
<evidence type="ECO:0000313" key="14">
    <source>
        <dbReference type="Proteomes" id="UP000072421"/>
    </source>
</evidence>
<accession>A0A127PEP7</accession>
<dbReference type="SUPFAM" id="SSF63882">
    <property type="entry name" value="MoeA N-terminal region -like"/>
    <property type="match status" value="1"/>
</dbReference>
<dbReference type="PATRIC" id="fig|158899.10.peg.3613"/>
<dbReference type="InterPro" id="IPR036425">
    <property type="entry name" value="MoaB/Mog-like_dom_sf"/>
</dbReference>
<evidence type="ECO:0000256" key="5">
    <source>
        <dbReference type="ARBA" id="ARBA00022505"/>
    </source>
</evidence>
<dbReference type="Pfam" id="PF03453">
    <property type="entry name" value="MoeA_N"/>
    <property type="match status" value="1"/>
</dbReference>
<evidence type="ECO:0000313" key="13">
    <source>
        <dbReference type="EMBL" id="AMO96259.1"/>
    </source>
</evidence>
<evidence type="ECO:0000256" key="11">
    <source>
        <dbReference type="RuleBase" id="RU365090"/>
    </source>
</evidence>
<dbReference type="NCBIfam" id="TIGR00177">
    <property type="entry name" value="molyb_syn"/>
    <property type="match status" value="1"/>
</dbReference>
<evidence type="ECO:0000256" key="7">
    <source>
        <dbReference type="ARBA" id="ARBA00022723"/>
    </source>
</evidence>
<dbReference type="InterPro" id="IPR036135">
    <property type="entry name" value="MoeA_linker/N_sf"/>
</dbReference>
<name>A0A127PEP7_9BURK</name>
<dbReference type="Pfam" id="PF00994">
    <property type="entry name" value="MoCF_biosynth"/>
    <property type="match status" value="1"/>
</dbReference>
<dbReference type="Pfam" id="PF03454">
    <property type="entry name" value="MoeA_C"/>
    <property type="match status" value="1"/>
</dbReference>
<evidence type="ECO:0000256" key="10">
    <source>
        <dbReference type="ARBA" id="ARBA00047317"/>
    </source>
</evidence>
<dbReference type="Proteomes" id="UP000072421">
    <property type="component" value="Chromosome"/>
</dbReference>
<evidence type="ECO:0000256" key="8">
    <source>
        <dbReference type="ARBA" id="ARBA00022842"/>
    </source>
</evidence>
<dbReference type="InterPro" id="IPR001453">
    <property type="entry name" value="MoaB/Mog_dom"/>
</dbReference>
<dbReference type="Gene3D" id="3.90.105.10">
    <property type="entry name" value="Molybdopterin biosynthesis moea protein, domain 2"/>
    <property type="match status" value="1"/>
</dbReference>
<comment type="cofactor">
    <cofactor evidence="1 11">
        <name>Mg(2+)</name>
        <dbReference type="ChEBI" id="CHEBI:18420"/>
    </cofactor>
</comment>
<feature type="domain" description="MoaB/Mog" evidence="12">
    <location>
        <begin position="187"/>
        <end position="328"/>
    </location>
</feature>
<dbReference type="InterPro" id="IPR038987">
    <property type="entry name" value="MoeA-like"/>
</dbReference>
<dbReference type="GO" id="GO:0006777">
    <property type="term" value="P:Mo-molybdopterin cofactor biosynthetic process"/>
    <property type="evidence" value="ECO:0007669"/>
    <property type="project" value="UniProtKB-UniRule"/>
</dbReference>
<dbReference type="Gene3D" id="2.40.340.10">
    <property type="entry name" value="MoeA, C-terminal, domain IV"/>
    <property type="match status" value="1"/>
</dbReference>
<dbReference type="GO" id="GO:0005829">
    <property type="term" value="C:cytosol"/>
    <property type="evidence" value="ECO:0007669"/>
    <property type="project" value="TreeGrafter"/>
</dbReference>
<gene>
    <name evidence="13" type="ORF">CFter6_3633</name>
</gene>
<dbReference type="GO" id="GO:0046872">
    <property type="term" value="F:metal ion binding"/>
    <property type="evidence" value="ECO:0007669"/>
    <property type="project" value="UniProtKB-UniRule"/>
</dbReference>
<keyword evidence="9 11" id="KW-0501">Molybdenum cofactor biosynthesis</keyword>
<comment type="catalytic activity">
    <reaction evidence="10">
        <text>adenylyl-molybdopterin + molybdate = Mo-molybdopterin + AMP + H(+)</text>
        <dbReference type="Rhea" id="RHEA:35047"/>
        <dbReference type="ChEBI" id="CHEBI:15378"/>
        <dbReference type="ChEBI" id="CHEBI:36264"/>
        <dbReference type="ChEBI" id="CHEBI:62727"/>
        <dbReference type="ChEBI" id="CHEBI:71302"/>
        <dbReference type="ChEBI" id="CHEBI:456215"/>
        <dbReference type="EC" id="2.10.1.1"/>
    </reaction>
</comment>
<comment type="function">
    <text evidence="2 11">Catalyzes the insertion of molybdate into adenylated molybdopterin with the concomitant release of AMP.</text>
</comment>
<dbReference type="NCBIfam" id="NF045515">
    <property type="entry name" value="Glp_gephyrin"/>
    <property type="match status" value="1"/>
</dbReference>
<organism evidence="13">
    <name type="scientific">Collimonas fungivorans</name>
    <dbReference type="NCBI Taxonomy" id="158899"/>
    <lineage>
        <taxon>Bacteria</taxon>
        <taxon>Pseudomonadati</taxon>
        <taxon>Pseudomonadota</taxon>
        <taxon>Betaproteobacteria</taxon>
        <taxon>Burkholderiales</taxon>
        <taxon>Oxalobacteraceae</taxon>
        <taxon>Collimonas</taxon>
    </lineage>
</organism>
<comment type="pathway">
    <text evidence="3 11">Cofactor biosynthesis; molybdopterin biosynthesis.</text>
</comment>
<keyword evidence="6 11" id="KW-0808">Transferase</keyword>
<dbReference type="FunFam" id="3.40.980.10:FF:000004">
    <property type="entry name" value="Molybdopterin molybdenumtransferase"/>
    <property type="match status" value="1"/>
</dbReference>
<dbReference type="GO" id="GO:0061599">
    <property type="term" value="F:molybdopterin molybdotransferase activity"/>
    <property type="evidence" value="ECO:0007669"/>
    <property type="project" value="UniProtKB-UniRule"/>
</dbReference>
<proteinExistence type="inferred from homology"/>
<sequence>MSDYDPHAMPVKQAQAIIRDCITAVSAIEKVALRSALDRVLASDIISPIDVPAHDNSAMDGYAFNSADLRHDSDTVLAVAGTAHAGRAYLGAVAGGQAVRIMTGALMPEGLDTVIPQEFVSPGSATGFVTIPADAVKPGANRRLAGEDLKAGSAAIARGRILRPADLGLLASLGIAEIPVRRRLRVAFFSTGDELRSVGEVLDPGCVYDSNRYTLYGMLRRLGCDIIDMGVVGDDPPALESAFRSACENADAIITSGGVSVGDADHTKQMMAQLGDVAFWKIGMRPGRPLAFGSITSGGKQALFFGLPGNPVAVMVSFYFFAREALLQMMGAQVAPLPLMRATAAVAIRKRPGRTEYQRGILSMDNGQWSVRPTAAQGSGILRSMAEANCMIVLGHEQGDVAASDAVEVILFDGLI</sequence>
<dbReference type="SMART" id="SM00852">
    <property type="entry name" value="MoCF_biosynth"/>
    <property type="match status" value="1"/>
</dbReference>
<dbReference type="PANTHER" id="PTHR10192:SF5">
    <property type="entry name" value="GEPHYRIN"/>
    <property type="match status" value="1"/>
</dbReference>
<comment type="similarity">
    <text evidence="4 11">Belongs to the MoeA family.</text>
</comment>
<keyword evidence="8 11" id="KW-0460">Magnesium</keyword>
<dbReference type="InterPro" id="IPR036688">
    <property type="entry name" value="MoeA_C_domain_IV_sf"/>
</dbReference>
<reference evidence="13 14" key="1">
    <citation type="submission" date="2015-11" db="EMBL/GenBank/DDBJ databases">
        <title>Exploring the genomic traits of fungus-feeding bacterial genus Collimonas.</title>
        <authorList>
            <person name="Song C."/>
            <person name="Schmidt R."/>
            <person name="de Jager V."/>
            <person name="Krzyzanowska D."/>
            <person name="Jongedijk E."/>
            <person name="Cankar K."/>
            <person name="Beekwilder J."/>
            <person name="van Veen A."/>
            <person name="de Boer W."/>
            <person name="van Veen J.A."/>
            <person name="Garbeva P."/>
        </authorList>
    </citation>
    <scope>NUCLEOTIDE SEQUENCE [LARGE SCALE GENOMIC DNA]</scope>
    <source>
        <strain evidence="13 14">Ter6</strain>
    </source>
</reference>
<keyword evidence="5 11" id="KW-0500">Molybdenum</keyword>
<dbReference type="SUPFAM" id="SSF63867">
    <property type="entry name" value="MoeA C-terminal domain-like"/>
    <property type="match status" value="1"/>
</dbReference>
<dbReference type="InterPro" id="IPR005111">
    <property type="entry name" value="MoeA_C_domain_IV"/>
</dbReference>
<evidence type="ECO:0000256" key="9">
    <source>
        <dbReference type="ARBA" id="ARBA00023150"/>
    </source>
</evidence>
<dbReference type="InterPro" id="IPR005110">
    <property type="entry name" value="MoeA_linker/N"/>
</dbReference>
<dbReference type="PANTHER" id="PTHR10192">
    <property type="entry name" value="MOLYBDOPTERIN BIOSYNTHESIS PROTEIN"/>
    <property type="match status" value="1"/>
</dbReference>
<dbReference type="AlphaFoldDB" id="A0A127PEP7"/>
<dbReference type="Gene3D" id="3.40.980.10">
    <property type="entry name" value="MoaB/Mog-like domain"/>
    <property type="match status" value="1"/>
</dbReference>
<protein>
    <recommendedName>
        <fullName evidence="11">Molybdopterin molybdenumtransferase</fullName>
        <ecNumber evidence="11">2.10.1.1</ecNumber>
    </recommendedName>
</protein>
<dbReference type="CDD" id="cd00887">
    <property type="entry name" value="MoeA"/>
    <property type="match status" value="1"/>
</dbReference>
<evidence type="ECO:0000256" key="4">
    <source>
        <dbReference type="ARBA" id="ARBA00010763"/>
    </source>
</evidence>
<evidence type="ECO:0000259" key="12">
    <source>
        <dbReference type="SMART" id="SM00852"/>
    </source>
</evidence>
<evidence type="ECO:0000256" key="6">
    <source>
        <dbReference type="ARBA" id="ARBA00022679"/>
    </source>
</evidence>
<dbReference type="SUPFAM" id="SSF53218">
    <property type="entry name" value="Molybdenum cofactor biosynthesis proteins"/>
    <property type="match status" value="1"/>
</dbReference>
<dbReference type="EMBL" id="CP013232">
    <property type="protein sequence ID" value="AMO96259.1"/>
    <property type="molecule type" value="Genomic_DNA"/>
</dbReference>
<evidence type="ECO:0000256" key="3">
    <source>
        <dbReference type="ARBA" id="ARBA00005046"/>
    </source>
</evidence>
<keyword evidence="7 11" id="KW-0479">Metal-binding</keyword>
<dbReference type="UniPathway" id="UPA00344"/>
<dbReference type="EC" id="2.10.1.1" evidence="11"/>
<evidence type="ECO:0000256" key="2">
    <source>
        <dbReference type="ARBA" id="ARBA00002901"/>
    </source>
</evidence>